<gene>
    <name evidence="1" type="ORF">GCM10010361_52240</name>
</gene>
<dbReference type="EMBL" id="BAAABY010000037">
    <property type="protein sequence ID" value="GAA0481058.1"/>
    <property type="molecule type" value="Genomic_DNA"/>
</dbReference>
<name>A0ABN1AP68_9ACTN</name>
<evidence type="ECO:0000313" key="2">
    <source>
        <dbReference type="Proteomes" id="UP001500909"/>
    </source>
</evidence>
<proteinExistence type="predicted"/>
<protein>
    <recommendedName>
        <fullName evidence="3">Transposase</fullName>
    </recommendedName>
</protein>
<keyword evidence="2" id="KW-1185">Reference proteome</keyword>
<sequence length="43" mass="4573">MEGALGSEGMDRPEWAKGIKGIEAEKGLMGERRGARGVTRVEG</sequence>
<evidence type="ECO:0000313" key="1">
    <source>
        <dbReference type="EMBL" id="GAA0481058.1"/>
    </source>
</evidence>
<evidence type="ECO:0008006" key="3">
    <source>
        <dbReference type="Google" id="ProtNLM"/>
    </source>
</evidence>
<comment type="caution">
    <text evidence="1">The sequence shown here is derived from an EMBL/GenBank/DDBJ whole genome shotgun (WGS) entry which is preliminary data.</text>
</comment>
<accession>A0ABN1AP68</accession>
<dbReference type="Proteomes" id="UP001500909">
    <property type="component" value="Unassembled WGS sequence"/>
</dbReference>
<reference evidence="1 2" key="1">
    <citation type="journal article" date="2019" name="Int. J. Syst. Evol. Microbiol.">
        <title>The Global Catalogue of Microorganisms (GCM) 10K type strain sequencing project: providing services to taxonomists for standard genome sequencing and annotation.</title>
        <authorList>
            <consortium name="The Broad Institute Genomics Platform"/>
            <consortium name="The Broad Institute Genome Sequencing Center for Infectious Disease"/>
            <person name="Wu L."/>
            <person name="Ma J."/>
        </authorList>
    </citation>
    <scope>NUCLEOTIDE SEQUENCE [LARGE SCALE GENOMIC DNA]</scope>
    <source>
        <strain evidence="1 2">JCM 4805</strain>
    </source>
</reference>
<organism evidence="1 2">
    <name type="scientific">Streptomyces olivaceiscleroticus</name>
    <dbReference type="NCBI Taxonomy" id="68245"/>
    <lineage>
        <taxon>Bacteria</taxon>
        <taxon>Bacillati</taxon>
        <taxon>Actinomycetota</taxon>
        <taxon>Actinomycetes</taxon>
        <taxon>Kitasatosporales</taxon>
        <taxon>Streptomycetaceae</taxon>
        <taxon>Streptomyces</taxon>
    </lineage>
</organism>